<proteinExistence type="predicted"/>
<evidence type="ECO:0000313" key="2">
    <source>
        <dbReference type="Proteomes" id="UP000179807"/>
    </source>
</evidence>
<gene>
    <name evidence="1" type="ORF">TRFO_03076</name>
</gene>
<dbReference type="RefSeq" id="XP_068367919.1">
    <property type="nucleotide sequence ID" value="XM_068491081.1"/>
</dbReference>
<dbReference type="VEuPathDB" id="TrichDB:TRFO_03076"/>
<reference evidence="1" key="1">
    <citation type="submission" date="2016-10" db="EMBL/GenBank/DDBJ databases">
        <authorList>
            <person name="Benchimol M."/>
            <person name="Almeida L.G."/>
            <person name="Vasconcelos A.T."/>
            <person name="Perreira-Neves A."/>
            <person name="Rosa I.A."/>
            <person name="Tasca T."/>
            <person name="Bogo M.R."/>
            <person name="de Souza W."/>
        </authorList>
    </citation>
    <scope>NUCLEOTIDE SEQUENCE [LARGE SCALE GENOMIC DNA]</scope>
    <source>
        <strain evidence="1">K</strain>
    </source>
</reference>
<organism evidence="1 2">
    <name type="scientific">Tritrichomonas foetus</name>
    <dbReference type="NCBI Taxonomy" id="1144522"/>
    <lineage>
        <taxon>Eukaryota</taxon>
        <taxon>Metamonada</taxon>
        <taxon>Parabasalia</taxon>
        <taxon>Tritrichomonadida</taxon>
        <taxon>Tritrichomonadidae</taxon>
        <taxon>Tritrichomonas</taxon>
    </lineage>
</organism>
<protein>
    <recommendedName>
        <fullName evidence="3">DUF4704 domain-containing protein</fullName>
    </recommendedName>
</protein>
<evidence type="ECO:0000313" key="1">
    <source>
        <dbReference type="EMBL" id="OHT14783.1"/>
    </source>
</evidence>
<sequence length="1588" mass="182104">MSVHDFDDQIFSLLACISKSGELSNEKEESEFTETYHFEMPYLPSLDQIENSYEIFLSNQSYSTALASMGFIMPFIPNMIQKISQNKEIKSVHVEIILYSYITWRSNISIDNLSVILNGLVFVLKFHQFEEHILKSLDFGFDLCFKIDKKEIYLKVIPILLSFFANNPKIAEPYQFFLPLFLKAITDSTSPNFCRSESIEFINFINNIILTDLFKLTPKTVVDLVYTLANCSFMDLDIEALKLFNNMTSYMTEDFHSSISSLIATPFLNFIKKFPPYLSPKRGNEIFNIYVEIEKIERIRFKAPFSGVKLGGNYVFVKEKTFENGMNISQSIKFVGKPSIMDFIRKEIHIRLNIIAQILSHHQQSRHAFFHILSSNILKTKTLVNDNLIFDQNTKDNLVNQDYFFDFISMFIFLYRKLKDPTMVSIFWDTVFPTILFDDRINIFQRHSHFIIIDQFRSLIFDSFKIDSFSYLYEIGQSFTESPSMLIEIISRISLSFNFINNDFISDHRFIQLIANLMLYFQYNNIHCDRSLISIIENTRSSLFLFIMNVFENSKNVQAWLSNLLFLPTFFSFLFEIPVRPTILKFIKKYIIKNPQEEVLRGIIQKIEEITSVMIGQIPEIQATELAYDLLQLIVDFNAHQVHKFNYFIQLIPVVCQSFQFLTKTPHCSQYLINAVSFLASCNLKSDSTINSINHSTNNSNSISDCQPSHQSTDCSIGSSRELFGTTQIEMLYSASWRIENPDPSPALFPKLVLLLAGGTISSANPSFVMEHPGILSLMASLYLKSDQFPQVYTFIKSLLKYSIFNVMIANNERFDLLLLDIVGSLKNDINNKIIITTILDLLCYMHTTASSKEAPVRFLSLLRPYRRKYLSPFESQFTQMFTKIVEKSSNSPKAWMQLKNNGTKSNNIHINGIQAFQIPKSFIIVTWIYLDQPNDQRHTTIFEIIDNDECGIIGFICSGMFLVTVLNVQYESTARFDHLIPIGTWYPITLIVEMDNNQTHLTASFGVNLTRSFDFSWHSFSDGPMKITLGSSEFANFESSHDKTNYQSNDPLPSVFISSFSIYSKQVTENASLIIDNGPRKSIKNSLVSIFLESKNGNLDYSLETCFENVSVNINCNKKCSSYSFCDILLSNNVMSHILPLFSLVDIPTHTNEIDHELPGLILDLLITILQLDKGLQQNFALNKGFNIVSFLLNKSITYIQSYPTYIRLYSSILSVIPALQKSITSLLLLNMHSIANSSRETQLRLSKHWKGVLINAYPDQFNNISPILVLIFEQFIGNEQIVNQIRQNLFEIVLKVSLTNLNHHILACLITFPFAVPEKNRSYISIEIIKLLETITKTLNSPLCKLQDKDLISLSYLPLYIEFVTLEGFILLLHLIILLHRKGFIHFISLQAHVEKIMRDIPSHFIAKDVILFIADLAEEDNAPELLPLCAYLAINASDEAASSFIDIIKPQLISLKTKFWLVVLAYKSSNDVKHKILSFLANCPNNDVNDAAYSIDVVSAALHDKSGSMIRNYIDILSTQLLETHDSLTTSEIDDFFHLASHFILFRRNKTSSALKQAFKLSPFTNKVKKLTSSTVHSNIKGKIR</sequence>
<dbReference type="EMBL" id="MLAK01000325">
    <property type="protein sequence ID" value="OHT14783.1"/>
    <property type="molecule type" value="Genomic_DNA"/>
</dbReference>
<dbReference type="GeneID" id="94825785"/>
<keyword evidence="2" id="KW-1185">Reference proteome</keyword>
<name>A0A1J4KU41_9EUKA</name>
<dbReference type="Proteomes" id="UP000179807">
    <property type="component" value="Unassembled WGS sequence"/>
</dbReference>
<accession>A0A1J4KU41</accession>
<evidence type="ECO:0008006" key="3">
    <source>
        <dbReference type="Google" id="ProtNLM"/>
    </source>
</evidence>
<comment type="caution">
    <text evidence="1">The sequence shown here is derived from an EMBL/GenBank/DDBJ whole genome shotgun (WGS) entry which is preliminary data.</text>
</comment>